<sequence length="149" mass="17106">MYGCGMIVNGTNTFGTGHIDCDNTFESDNLPLEHDDNYISFDPVTRESSSFFHRSYKQRVVTDDLKFWESEQVYETKDEVRDRAHDRGRRQWKSMNQTHSTDQSSKAFSHSMPSTDSTSRVIAWSGCLRASEGQNPRCRKGSTSKHDKP</sequence>
<accession>F4RP07</accession>
<feature type="compositionally biased region" description="Basic and acidic residues" evidence="1">
    <location>
        <begin position="76"/>
        <end position="85"/>
    </location>
</feature>
<organism evidence="3">
    <name type="scientific">Melampsora larici-populina (strain 98AG31 / pathotype 3-4-7)</name>
    <name type="common">Poplar leaf rust fungus</name>
    <dbReference type="NCBI Taxonomy" id="747676"/>
    <lineage>
        <taxon>Eukaryota</taxon>
        <taxon>Fungi</taxon>
        <taxon>Dikarya</taxon>
        <taxon>Basidiomycota</taxon>
        <taxon>Pucciniomycotina</taxon>
        <taxon>Pucciniomycetes</taxon>
        <taxon>Pucciniales</taxon>
        <taxon>Melampsoraceae</taxon>
        <taxon>Melampsora</taxon>
    </lineage>
</organism>
<feature type="region of interest" description="Disordered" evidence="1">
    <location>
        <begin position="76"/>
        <end position="117"/>
    </location>
</feature>
<dbReference type="InParanoid" id="F4RP07"/>
<dbReference type="HOGENOM" id="CLU_1750094_0_0_1"/>
<dbReference type="KEGG" id="mlr:MELLADRAFT_107150"/>
<dbReference type="VEuPathDB" id="FungiDB:MELLADRAFT_107150"/>
<feature type="compositionally biased region" description="Polar residues" evidence="1">
    <location>
        <begin position="93"/>
        <end position="117"/>
    </location>
</feature>
<reference evidence="3" key="1">
    <citation type="journal article" date="2011" name="Proc. Natl. Acad. Sci. U.S.A.">
        <title>Obligate biotrophy features unraveled by the genomic analysis of rust fungi.</title>
        <authorList>
            <person name="Duplessis S."/>
            <person name="Cuomo C.A."/>
            <person name="Lin Y.-C."/>
            <person name="Aerts A."/>
            <person name="Tisserant E."/>
            <person name="Veneault-Fourrey C."/>
            <person name="Joly D.L."/>
            <person name="Hacquard S."/>
            <person name="Amselem J."/>
            <person name="Cantarel B.L."/>
            <person name="Chiu R."/>
            <person name="Coutinho P.M."/>
            <person name="Feau N."/>
            <person name="Field M."/>
            <person name="Frey P."/>
            <person name="Gelhaye E."/>
            <person name="Goldberg J."/>
            <person name="Grabherr M.G."/>
            <person name="Kodira C.D."/>
            <person name="Kohler A."/>
            <person name="Kuees U."/>
            <person name="Lindquist E.A."/>
            <person name="Lucas S.M."/>
            <person name="Mago R."/>
            <person name="Mauceli E."/>
            <person name="Morin E."/>
            <person name="Murat C."/>
            <person name="Pangilinan J.L."/>
            <person name="Park R."/>
            <person name="Pearson M."/>
            <person name="Quesneville H."/>
            <person name="Rouhier N."/>
            <person name="Sakthikumar S."/>
            <person name="Salamov A.A."/>
            <person name="Schmutz J."/>
            <person name="Selles B."/>
            <person name="Shapiro H."/>
            <person name="Tanguay P."/>
            <person name="Tuskan G.A."/>
            <person name="Henrissat B."/>
            <person name="Van de Peer Y."/>
            <person name="Rouze P."/>
            <person name="Ellis J.G."/>
            <person name="Dodds P.N."/>
            <person name="Schein J.E."/>
            <person name="Zhong S."/>
            <person name="Hamelin R.C."/>
            <person name="Grigoriev I.V."/>
            <person name="Szabo L.J."/>
            <person name="Martin F."/>
        </authorList>
    </citation>
    <scope>NUCLEOTIDE SEQUENCE [LARGE SCALE GENOMIC DNA]</scope>
    <source>
        <strain evidence="3">98AG31 / pathotype 3-4-7</strain>
    </source>
</reference>
<name>F4RP07_MELLP</name>
<proteinExistence type="predicted"/>
<dbReference type="RefSeq" id="XP_007410994.1">
    <property type="nucleotide sequence ID" value="XM_007410932.1"/>
</dbReference>
<dbReference type="EMBL" id="GL883111">
    <property type="protein sequence ID" value="EGG05938.1"/>
    <property type="molecule type" value="Genomic_DNA"/>
</dbReference>
<dbReference type="GeneID" id="18923098"/>
<evidence type="ECO:0000313" key="2">
    <source>
        <dbReference type="EMBL" id="EGG05938.1"/>
    </source>
</evidence>
<dbReference type="Proteomes" id="UP000001072">
    <property type="component" value="Unassembled WGS sequence"/>
</dbReference>
<evidence type="ECO:0000313" key="3">
    <source>
        <dbReference type="Proteomes" id="UP000001072"/>
    </source>
</evidence>
<evidence type="ECO:0000256" key="1">
    <source>
        <dbReference type="SAM" id="MobiDB-lite"/>
    </source>
</evidence>
<protein>
    <submittedName>
        <fullName evidence="2">Uncharacterized protein</fullName>
    </submittedName>
</protein>
<keyword evidence="3" id="KW-1185">Reference proteome</keyword>
<dbReference type="AlphaFoldDB" id="F4RP07"/>
<gene>
    <name evidence="2" type="ORF">MELLADRAFT_107150</name>
</gene>